<dbReference type="Gene3D" id="3.40.30.10">
    <property type="entry name" value="Glutaredoxin"/>
    <property type="match status" value="1"/>
</dbReference>
<evidence type="ECO:0000259" key="2">
    <source>
        <dbReference type="Pfam" id="PF13462"/>
    </source>
</evidence>
<reference evidence="4" key="1">
    <citation type="journal article" date="2019" name="Int. J. Syst. Evol. Microbiol.">
        <title>The Global Catalogue of Microorganisms (GCM) 10K type strain sequencing project: providing services to taxonomists for standard genome sequencing and annotation.</title>
        <authorList>
            <consortium name="The Broad Institute Genomics Platform"/>
            <consortium name="The Broad Institute Genome Sequencing Center for Infectious Disease"/>
            <person name="Wu L."/>
            <person name="Ma J."/>
        </authorList>
    </citation>
    <scope>NUCLEOTIDE SEQUENCE [LARGE SCALE GENOMIC DNA]</scope>
    <source>
        <strain evidence="4">JCM 1490</strain>
    </source>
</reference>
<feature type="transmembrane region" description="Helical" evidence="1">
    <location>
        <begin position="39"/>
        <end position="59"/>
    </location>
</feature>
<dbReference type="CDD" id="cd02972">
    <property type="entry name" value="DsbA_family"/>
    <property type="match status" value="1"/>
</dbReference>
<dbReference type="RefSeq" id="WP_382391925.1">
    <property type="nucleotide sequence ID" value="NZ_JBHTCQ010000001.1"/>
</dbReference>
<protein>
    <submittedName>
        <fullName evidence="3">DsbA family protein</fullName>
    </submittedName>
</protein>
<evidence type="ECO:0000313" key="3">
    <source>
        <dbReference type="EMBL" id="MFC7404487.1"/>
    </source>
</evidence>
<keyword evidence="1" id="KW-0472">Membrane</keyword>
<dbReference type="InterPro" id="IPR036249">
    <property type="entry name" value="Thioredoxin-like_sf"/>
</dbReference>
<keyword evidence="4" id="KW-1185">Reference proteome</keyword>
<evidence type="ECO:0000313" key="4">
    <source>
        <dbReference type="Proteomes" id="UP001596455"/>
    </source>
</evidence>
<dbReference type="InterPro" id="IPR012336">
    <property type="entry name" value="Thioredoxin-like_fold"/>
</dbReference>
<dbReference type="EMBL" id="JBHTCQ010000001">
    <property type="protein sequence ID" value="MFC7404487.1"/>
    <property type="molecule type" value="Genomic_DNA"/>
</dbReference>
<sequence>MTKADSSSSSKAQRREAARLQAKKLREAQARRERRNRSLLIGGVVVLVLAVAAALFFIIREGTRSVITDVEAIPQQTSVDDGGISLGQDLVAGSENAGAPVLDVYLDFQCPHCADFEEVNAGDIDELVGAGDVTVRYHPVSILSEGDRQSWSYRAAEAAAVVADGAPEAYNDFQTGLFGLVGQAQAEPGDEEIIQLAREVGVPQDVADQISGTRFNPWVDATTRQMSRDGFGGTPTVLIDGEEFEEWGTPGALAEAIRGQSGE</sequence>
<keyword evidence="1" id="KW-0812">Transmembrane</keyword>
<dbReference type="Pfam" id="PF13462">
    <property type="entry name" value="Thioredoxin_4"/>
    <property type="match status" value="1"/>
</dbReference>
<proteinExistence type="predicted"/>
<comment type="caution">
    <text evidence="3">The sequence shown here is derived from an EMBL/GenBank/DDBJ whole genome shotgun (WGS) entry which is preliminary data.</text>
</comment>
<accession>A0ABW2Q7B6</accession>
<organism evidence="3 4">
    <name type="scientific">Georgenia alba</name>
    <dbReference type="NCBI Taxonomy" id="2233858"/>
    <lineage>
        <taxon>Bacteria</taxon>
        <taxon>Bacillati</taxon>
        <taxon>Actinomycetota</taxon>
        <taxon>Actinomycetes</taxon>
        <taxon>Micrococcales</taxon>
        <taxon>Bogoriellaceae</taxon>
        <taxon>Georgenia</taxon>
    </lineage>
</organism>
<dbReference type="SUPFAM" id="SSF52833">
    <property type="entry name" value="Thioredoxin-like"/>
    <property type="match status" value="1"/>
</dbReference>
<dbReference type="Proteomes" id="UP001596455">
    <property type="component" value="Unassembled WGS sequence"/>
</dbReference>
<evidence type="ECO:0000256" key="1">
    <source>
        <dbReference type="SAM" id="Phobius"/>
    </source>
</evidence>
<gene>
    <name evidence="3" type="ORF">ACFQQL_05155</name>
</gene>
<feature type="domain" description="Thioredoxin-like fold" evidence="2">
    <location>
        <begin position="88"/>
        <end position="257"/>
    </location>
</feature>
<keyword evidence="1" id="KW-1133">Transmembrane helix</keyword>
<name>A0ABW2Q7B6_9MICO</name>